<dbReference type="GO" id="GO:0070916">
    <property type="term" value="C:inositol phosphoceramide synthase complex"/>
    <property type="evidence" value="ECO:0007669"/>
    <property type="project" value="TreeGrafter"/>
</dbReference>
<dbReference type="eggNOG" id="ENOG502QT2Z">
    <property type="taxonomic scope" value="Eukaryota"/>
</dbReference>
<dbReference type="HOGENOM" id="CLU_047267_0_0_1"/>
<dbReference type="Proteomes" id="UP000014074">
    <property type="component" value="Unassembled WGS sequence"/>
</dbReference>
<feature type="transmembrane region" description="Helical" evidence="1">
    <location>
        <begin position="30"/>
        <end position="50"/>
    </location>
</feature>
<organism evidence="2 3">
    <name type="scientific">Phaeoacremonium minimum (strain UCR-PA7)</name>
    <name type="common">Esca disease fungus</name>
    <name type="synonym">Togninia minima</name>
    <dbReference type="NCBI Taxonomy" id="1286976"/>
    <lineage>
        <taxon>Eukaryota</taxon>
        <taxon>Fungi</taxon>
        <taxon>Dikarya</taxon>
        <taxon>Ascomycota</taxon>
        <taxon>Pezizomycotina</taxon>
        <taxon>Sordariomycetes</taxon>
        <taxon>Sordariomycetidae</taxon>
        <taxon>Togniniales</taxon>
        <taxon>Togniniaceae</taxon>
        <taxon>Phaeoacremonium</taxon>
    </lineage>
</organism>
<accession>R8BWW0</accession>
<keyword evidence="1" id="KW-0812">Transmembrane</keyword>
<protein>
    <submittedName>
        <fullName evidence="2">Putative duf1753-domain-containing protein</fullName>
    </submittedName>
</protein>
<keyword evidence="1" id="KW-0472">Membrane</keyword>
<gene>
    <name evidence="2" type="ORF">UCRPA7_597</name>
</gene>
<dbReference type="GO" id="GO:0070917">
    <property type="term" value="F:inositol phosphoceramide synthase regulator activity"/>
    <property type="evidence" value="ECO:0007669"/>
    <property type="project" value="InterPro"/>
</dbReference>
<dbReference type="PANTHER" id="PTHR28077:SF1">
    <property type="entry name" value="INOSITOL PHOSPHORYLCERAMIDE SYNTHASE REGULATORY SUBUNIT KEI1"/>
    <property type="match status" value="1"/>
</dbReference>
<dbReference type="OrthoDB" id="9989112at2759"/>
<dbReference type="AlphaFoldDB" id="R8BWW0"/>
<name>R8BWW0_PHAM7</name>
<sequence length="259" mass="27973">MVLRSRGLGFWIPKPKTFLGLMSLQTGTEMIALITLINKVPGVYGFLTILTGYSVSAVQVSMYLYSVCALVTLALLVPHIRRRSAFQSLALAWFYILDTLVNTAYTSTFATFWYLASLSSSGPVYTPTGPAGQNSVSDSAAGSTGDAAAQAQDTAGSMVLIVALSVTRLYFILVVAAFARQALLRHVEVGGGSLDDDDGRPQLFVEGTPEGEGWRGKLGRTMISFGRDYWVGSNRDEEWTEDVTSKLRSRGHGAGLDDH</sequence>
<feature type="transmembrane region" description="Helical" evidence="1">
    <location>
        <begin position="92"/>
        <end position="116"/>
    </location>
</feature>
<proteinExistence type="predicted"/>
<feature type="transmembrane region" description="Helical" evidence="1">
    <location>
        <begin position="158"/>
        <end position="179"/>
    </location>
</feature>
<keyword evidence="3" id="KW-1185">Reference proteome</keyword>
<evidence type="ECO:0000313" key="3">
    <source>
        <dbReference type="Proteomes" id="UP000014074"/>
    </source>
</evidence>
<evidence type="ECO:0000313" key="2">
    <source>
        <dbReference type="EMBL" id="EOO03846.1"/>
    </source>
</evidence>
<dbReference type="GeneID" id="19326578"/>
<dbReference type="GO" id="GO:0000139">
    <property type="term" value="C:Golgi membrane"/>
    <property type="evidence" value="ECO:0007669"/>
    <property type="project" value="TreeGrafter"/>
</dbReference>
<reference evidence="3" key="1">
    <citation type="journal article" date="2013" name="Genome Announc.">
        <title>Draft genome sequence of the ascomycete Phaeoacremonium aleophilum strain UCR-PA7, a causal agent of the esca disease complex in grapevines.</title>
        <authorList>
            <person name="Blanco-Ulate B."/>
            <person name="Rolshausen P."/>
            <person name="Cantu D."/>
        </authorList>
    </citation>
    <scope>NUCLEOTIDE SEQUENCE [LARGE SCALE GENOMIC DNA]</scope>
    <source>
        <strain evidence="3">UCR-PA7</strain>
    </source>
</reference>
<dbReference type="PANTHER" id="PTHR28077">
    <property type="entry name" value="INOSITOL PHOSPHORYLCERAMIDE SYNTHASE REGULATORY SUBUNIT KEI1"/>
    <property type="match status" value="1"/>
</dbReference>
<dbReference type="EMBL" id="KB932812">
    <property type="protein sequence ID" value="EOO03846.1"/>
    <property type="molecule type" value="Genomic_DNA"/>
</dbReference>
<dbReference type="RefSeq" id="XP_007911382.1">
    <property type="nucleotide sequence ID" value="XM_007913191.1"/>
</dbReference>
<feature type="transmembrane region" description="Helical" evidence="1">
    <location>
        <begin position="62"/>
        <end position="80"/>
    </location>
</feature>
<dbReference type="InterPro" id="IPR013862">
    <property type="entry name" value="Kei1"/>
</dbReference>
<evidence type="ECO:0000256" key="1">
    <source>
        <dbReference type="SAM" id="Phobius"/>
    </source>
</evidence>
<dbReference type="GO" id="GO:0006673">
    <property type="term" value="P:inositol phosphoceramide metabolic process"/>
    <property type="evidence" value="ECO:0007669"/>
    <property type="project" value="InterPro"/>
</dbReference>
<dbReference type="KEGG" id="tmn:UCRPA7_597"/>
<dbReference type="Pfam" id="PF08552">
    <property type="entry name" value="Kei1"/>
    <property type="match status" value="1"/>
</dbReference>
<keyword evidence="1" id="KW-1133">Transmembrane helix</keyword>